<evidence type="ECO:0008006" key="4">
    <source>
        <dbReference type="Google" id="ProtNLM"/>
    </source>
</evidence>
<sequence>MAVARVKCPSTNSNGINRCERAGSRGRSARGAILFLLGTPLLLGSSYGLVFAPLLVILLAIRSVFEERVLAERFPEYAAYAEKVRFRFVPLVW</sequence>
<dbReference type="EMBL" id="BSEC01000004">
    <property type="protein sequence ID" value="GLI95527.1"/>
    <property type="molecule type" value="Genomic_DNA"/>
</dbReference>
<keyword evidence="1" id="KW-0472">Membrane</keyword>
<organism evidence="2 3">
    <name type="scientific">Methylocystis echinoides</name>
    <dbReference type="NCBI Taxonomy" id="29468"/>
    <lineage>
        <taxon>Bacteria</taxon>
        <taxon>Pseudomonadati</taxon>
        <taxon>Pseudomonadota</taxon>
        <taxon>Alphaproteobacteria</taxon>
        <taxon>Hyphomicrobiales</taxon>
        <taxon>Methylocystaceae</taxon>
        <taxon>Methylocystis</taxon>
    </lineage>
</organism>
<keyword evidence="1" id="KW-1133">Transmembrane helix</keyword>
<keyword evidence="3" id="KW-1185">Reference proteome</keyword>
<name>A0A9W6LUG1_9HYPH</name>
<feature type="transmembrane region" description="Helical" evidence="1">
    <location>
        <begin position="33"/>
        <end position="61"/>
    </location>
</feature>
<dbReference type="InterPro" id="IPR052527">
    <property type="entry name" value="Metal_cation-efflux_comp"/>
</dbReference>
<evidence type="ECO:0000313" key="3">
    <source>
        <dbReference type="Proteomes" id="UP001144323"/>
    </source>
</evidence>
<dbReference type="Proteomes" id="UP001144323">
    <property type="component" value="Unassembled WGS sequence"/>
</dbReference>
<dbReference type="AlphaFoldDB" id="A0A9W6LUG1"/>
<reference evidence="2" key="1">
    <citation type="journal article" date="2023" name="Int. J. Syst. Evol. Microbiol.">
        <title>Methylocystis iwaonis sp. nov., a type II methane-oxidizing bacterium from surface soil of a rice paddy field in Japan, and emended description of the genus Methylocystis (ex Whittenbury et al. 1970) Bowman et al. 1993.</title>
        <authorList>
            <person name="Kaise H."/>
            <person name="Sawadogo J.B."/>
            <person name="Alam M.S."/>
            <person name="Ueno C."/>
            <person name="Dianou D."/>
            <person name="Shinjo R."/>
            <person name="Asakawa S."/>
        </authorList>
    </citation>
    <scope>NUCLEOTIDE SEQUENCE</scope>
    <source>
        <strain evidence="2">LMG27198</strain>
    </source>
</reference>
<gene>
    <name evidence="2" type="ORF">LMG27198_45190</name>
</gene>
<dbReference type="PANTHER" id="PTHR43847">
    <property type="entry name" value="BLL3993 PROTEIN"/>
    <property type="match status" value="1"/>
</dbReference>
<accession>A0A9W6LUG1</accession>
<comment type="caution">
    <text evidence="2">The sequence shown here is derived from an EMBL/GenBank/DDBJ whole genome shotgun (WGS) entry which is preliminary data.</text>
</comment>
<keyword evidence="1" id="KW-0812">Transmembrane</keyword>
<protein>
    <recommendedName>
        <fullName evidence="4">Isoprenylcysteine carboxyl methyltransferase</fullName>
    </recommendedName>
</protein>
<evidence type="ECO:0000313" key="2">
    <source>
        <dbReference type="EMBL" id="GLI95527.1"/>
    </source>
</evidence>
<dbReference type="PANTHER" id="PTHR43847:SF1">
    <property type="entry name" value="BLL3993 PROTEIN"/>
    <property type="match status" value="1"/>
</dbReference>
<evidence type="ECO:0000256" key="1">
    <source>
        <dbReference type="SAM" id="Phobius"/>
    </source>
</evidence>
<proteinExistence type="predicted"/>
<dbReference type="Gene3D" id="1.20.120.1630">
    <property type="match status" value="1"/>
</dbReference>